<reference evidence="2 3" key="1">
    <citation type="submission" date="2024-08" db="EMBL/GenBank/DDBJ databases">
        <authorList>
            <person name="Will J Nash"/>
            <person name="Angela Man"/>
            <person name="Seanna McTaggart"/>
            <person name="Kendall Baker"/>
            <person name="Tom Barker"/>
            <person name="Leah Catchpole"/>
            <person name="Alex Durrant"/>
            <person name="Karim Gharbi"/>
            <person name="Naomi Irish"/>
            <person name="Gemy Kaithakottil"/>
            <person name="Debby Ku"/>
            <person name="Aaliyah Providence"/>
            <person name="Felix Shaw"/>
            <person name="David Swarbreck"/>
            <person name="Chris Watkins"/>
            <person name="Ann M. McCartney"/>
            <person name="Giulio Formenti"/>
            <person name="Alice Mouton"/>
            <person name="Noel Vella"/>
            <person name="Bjorn M von Reumont"/>
            <person name="Adriana Vella"/>
            <person name="Wilfried Haerty"/>
        </authorList>
    </citation>
    <scope>NUCLEOTIDE SEQUENCE [LARGE SCALE GENOMIC DNA]</scope>
</reference>
<gene>
    <name evidence="2" type="ORF">XYLVIOL_LOCUS7219</name>
</gene>
<protein>
    <submittedName>
        <fullName evidence="2">Uncharacterized protein</fullName>
    </submittedName>
</protein>
<evidence type="ECO:0000313" key="2">
    <source>
        <dbReference type="EMBL" id="CAL7945451.1"/>
    </source>
</evidence>
<feature type="compositionally biased region" description="Basic and acidic residues" evidence="1">
    <location>
        <begin position="181"/>
        <end position="195"/>
    </location>
</feature>
<proteinExistence type="predicted"/>
<keyword evidence="3" id="KW-1185">Reference proteome</keyword>
<dbReference type="Proteomes" id="UP001642520">
    <property type="component" value="Unassembled WGS sequence"/>
</dbReference>
<feature type="region of interest" description="Disordered" evidence="1">
    <location>
        <begin position="181"/>
        <end position="213"/>
    </location>
</feature>
<evidence type="ECO:0000256" key="1">
    <source>
        <dbReference type="SAM" id="MobiDB-lite"/>
    </source>
</evidence>
<dbReference type="EMBL" id="CAXAJV020001293">
    <property type="protein sequence ID" value="CAL7945451.1"/>
    <property type="molecule type" value="Genomic_DNA"/>
</dbReference>
<organism evidence="2 3">
    <name type="scientific">Xylocopa violacea</name>
    <name type="common">Violet carpenter bee</name>
    <name type="synonym">Apis violacea</name>
    <dbReference type="NCBI Taxonomy" id="135666"/>
    <lineage>
        <taxon>Eukaryota</taxon>
        <taxon>Metazoa</taxon>
        <taxon>Ecdysozoa</taxon>
        <taxon>Arthropoda</taxon>
        <taxon>Hexapoda</taxon>
        <taxon>Insecta</taxon>
        <taxon>Pterygota</taxon>
        <taxon>Neoptera</taxon>
        <taxon>Endopterygota</taxon>
        <taxon>Hymenoptera</taxon>
        <taxon>Apocrita</taxon>
        <taxon>Aculeata</taxon>
        <taxon>Apoidea</taxon>
        <taxon>Anthophila</taxon>
        <taxon>Apidae</taxon>
        <taxon>Xylocopa</taxon>
        <taxon>Xylocopa</taxon>
    </lineage>
</organism>
<sequence length="213" mass="24822">MLPRHLIAVICPRACSFPFFSLSHPLSYTPFPFFLRETPPLLHQNLTKLNSFLSRAVGICGRRIDAEQRFYVHSTISLRLYSRDILDTPDREKRRETFRPTRYFRLLIRSGLFHARIDVPLFSIAYPCCHGNSLDPRGWRCGPTEKTKGQRARARSTAVTHVCTYTRYAYTREICLEEERKRKEEGRKGDREPSSLDRASLLRISGTVDSRRT</sequence>
<accession>A0ABP1P071</accession>
<evidence type="ECO:0000313" key="3">
    <source>
        <dbReference type="Proteomes" id="UP001642520"/>
    </source>
</evidence>
<name>A0ABP1P071_XYLVO</name>
<comment type="caution">
    <text evidence="2">The sequence shown here is derived from an EMBL/GenBank/DDBJ whole genome shotgun (WGS) entry which is preliminary data.</text>
</comment>